<dbReference type="GO" id="GO:0008270">
    <property type="term" value="F:zinc ion binding"/>
    <property type="evidence" value="ECO:0007669"/>
    <property type="project" value="UniProtKB-KW"/>
</dbReference>
<dbReference type="Gene3D" id="3.30.40.10">
    <property type="entry name" value="Zinc/RING finger domain, C3HC4 (zinc finger)"/>
    <property type="match status" value="1"/>
</dbReference>
<dbReference type="SMART" id="SM00184">
    <property type="entry name" value="RING"/>
    <property type="match status" value="1"/>
</dbReference>
<dbReference type="InterPro" id="IPR013083">
    <property type="entry name" value="Znf_RING/FYVE/PHD"/>
</dbReference>
<evidence type="ECO:0000256" key="4">
    <source>
        <dbReference type="ARBA" id="ARBA00022771"/>
    </source>
</evidence>
<evidence type="ECO:0000313" key="10">
    <source>
        <dbReference type="Proteomes" id="UP000790787"/>
    </source>
</evidence>
<dbReference type="OrthoDB" id="8062037at2759"/>
<evidence type="ECO:0000313" key="11">
    <source>
        <dbReference type="RefSeq" id="XP_016455082.2"/>
    </source>
</evidence>
<evidence type="ECO:0000256" key="2">
    <source>
        <dbReference type="ARBA" id="ARBA00022692"/>
    </source>
</evidence>
<dbReference type="AlphaFoldDB" id="A0A1S3YSS4"/>
<dbReference type="KEGG" id="nta:107779221"/>
<protein>
    <submittedName>
        <fullName evidence="11">E3 ubiquitin-protein ligase ATL23-like</fullName>
    </submittedName>
</protein>
<proteinExistence type="inferred from homology"/>
<keyword evidence="4 9" id="KW-0863">Zinc-finger</keyword>
<organism evidence="10 11">
    <name type="scientific">Nicotiana tabacum</name>
    <name type="common">Common tobacco</name>
    <dbReference type="NCBI Taxonomy" id="4097"/>
    <lineage>
        <taxon>Eukaryota</taxon>
        <taxon>Viridiplantae</taxon>
        <taxon>Streptophyta</taxon>
        <taxon>Embryophyta</taxon>
        <taxon>Tracheophyta</taxon>
        <taxon>Spermatophyta</taxon>
        <taxon>Magnoliopsida</taxon>
        <taxon>eudicotyledons</taxon>
        <taxon>Gunneridae</taxon>
        <taxon>Pentapetalae</taxon>
        <taxon>asterids</taxon>
        <taxon>lamiids</taxon>
        <taxon>Solanales</taxon>
        <taxon>Solanaceae</taxon>
        <taxon>Nicotianoideae</taxon>
        <taxon>Nicotianeae</taxon>
        <taxon>Nicotiana</taxon>
    </lineage>
</organism>
<dbReference type="GeneID" id="107779221"/>
<dbReference type="SUPFAM" id="SSF57850">
    <property type="entry name" value="RING/U-box"/>
    <property type="match status" value="1"/>
</dbReference>
<dbReference type="PANTHER" id="PTHR46539">
    <property type="entry name" value="E3 UBIQUITIN-PROTEIN LIGASE ATL42"/>
    <property type="match status" value="1"/>
</dbReference>
<dbReference type="Proteomes" id="UP000790787">
    <property type="component" value="Chromosome 23"/>
</dbReference>
<gene>
    <name evidence="11" type="primary">LOC107779221</name>
</gene>
<dbReference type="PaxDb" id="4097-A0A1S3YSS4"/>
<reference evidence="10" key="1">
    <citation type="journal article" date="2014" name="Nat. Commun.">
        <title>The tobacco genome sequence and its comparison with those of tomato and potato.</title>
        <authorList>
            <person name="Sierro N."/>
            <person name="Battey J.N."/>
            <person name="Ouadi S."/>
            <person name="Bakaher N."/>
            <person name="Bovet L."/>
            <person name="Willig A."/>
            <person name="Goepfert S."/>
            <person name="Peitsch M.C."/>
            <person name="Ivanov N.V."/>
        </authorList>
    </citation>
    <scope>NUCLEOTIDE SEQUENCE [LARGE SCALE GENOMIC DNA]</scope>
</reference>
<keyword evidence="6" id="KW-1133">Transmembrane helix</keyword>
<evidence type="ECO:0000256" key="8">
    <source>
        <dbReference type="ARBA" id="ARBA00024209"/>
    </source>
</evidence>
<keyword evidence="2" id="KW-0812">Transmembrane</keyword>
<dbReference type="RefSeq" id="XP_016455082.2">
    <property type="nucleotide sequence ID" value="XM_016599596.2"/>
</dbReference>
<dbReference type="PANTHER" id="PTHR46539:SF2">
    <property type="entry name" value="RING-H2 FINGER PROTEIN ATL43"/>
    <property type="match status" value="1"/>
</dbReference>
<sequence length="143" mass="16188">MAVSLYLLFCLPFVFMAFLFFFYLYVVSRTTSRDHPSRPVKSAQKDGLSDVQLEKLPKFTGKDLSSGNDCAICLDVIENEELARLVPGCNHGFHLECLDLWLSKQPFCPVCRHKIQPELFSYDESNSVSVLVEDSSIAEVRTS</sequence>
<accession>A0A1S3YSS4</accession>
<comment type="subcellular location">
    <subcellularLocation>
        <location evidence="1">Membrane</location>
    </subcellularLocation>
</comment>
<dbReference type="SMR" id="A0A1S3YSS4"/>
<keyword evidence="7" id="KW-0472">Membrane</keyword>
<name>A0A1S3YSS4_TOBAC</name>
<dbReference type="PROSITE" id="PS50089">
    <property type="entry name" value="ZF_RING_2"/>
    <property type="match status" value="1"/>
</dbReference>
<dbReference type="RefSeq" id="XP_016455082.1">
    <property type="nucleotide sequence ID" value="XM_016599596.1"/>
</dbReference>
<dbReference type="GO" id="GO:0016020">
    <property type="term" value="C:membrane"/>
    <property type="evidence" value="ECO:0007669"/>
    <property type="project" value="UniProtKB-SubCell"/>
</dbReference>
<evidence type="ECO:0000256" key="1">
    <source>
        <dbReference type="ARBA" id="ARBA00004370"/>
    </source>
</evidence>
<evidence type="ECO:0000256" key="7">
    <source>
        <dbReference type="ARBA" id="ARBA00023136"/>
    </source>
</evidence>
<evidence type="ECO:0000256" key="3">
    <source>
        <dbReference type="ARBA" id="ARBA00022723"/>
    </source>
</evidence>
<keyword evidence="3" id="KW-0479">Metal-binding</keyword>
<dbReference type="OMA" id="CGNDCAI"/>
<comment type="similarity">
    <text evidence="8">Belongs to the RING-type zinc finger family. ATL subfamily.</text>
</comment>
<keyword evidence="5" id="KW-0862">Zinc</keyword>
<evidence type="ECO:0000256" key="5">
    <source>
        <dbReference type="ARBA" id="ARBA00022833"/>
    </source>
</evidence>
<evidence type="ECO:0000256" key="9">
    <source>
        <dbReference type="PROSITE-ProRule" id="PRU00175"/>
    </source>
</evidence>
<reference evidence="11" key="2">
    <citation type="submission" date="2025-08" db="UniProtKB">
        <authorList>
            <consortium name="RefSeq"/>
        </authorList>
    </citation>
    <scope>IDENTIFICATION</scope>
    <source>
        <tissue evidence="11">Leaf</tissue>
    </source>
</reference>
<keyword evidence="10" id="KW-1185">Reference proteome</keyword>
<evidence type="ECO:0000256" key="6">
    <source>
        <dbReference type="ARBA" id="ARBA00022989"/>
    </source>
</evidence>
<dbReference type="Pfam" id="PF13639">
    <property type="entry name" value="zf-RING_2"/>
    <property type="match status" value="1"/>
</dbReference>
<dbReference type="InterPro" id="IPR001841">
    <property type="entry name" value="Znf_RING"/>
</dbReference>